<dbReference type="PROSITE" id="PS51257">
    <property type="entry name" value="PROKAR_LIPOPROTEIN"/>
    <property type="match status" value="1"/>
</dbReference>
<proteinExistence type="predicted"/>
<name>A0A0A8J6C9_ECOLX</name>
<protein>
    <submittedName>
        <fullName evidence="1">O-antigen polymerase</fullName>
    </submittedName>
</protein>
<accession>A0A0A8J6C9</accession>
<sequence length="401" mass="45567">MTSEGTKTPLFSYMLSFSLLFIMSCESFNETRYLPVFFLLFITAFYYIFFIRKISVSLLYSFGLVLSLVIILGALSSLPVLSYKQNLVNYGLSDFYISIVFKLLVAFFILALCPNNLTLINIIKGVLIVHLSVFYVQAAIVYLTGYYIDLLYPVTGELQRYESLFFLPWIGAVYRPTGLYVEPSTFSSFILWLLSIKILCQKNFCRFDIFVIVSSMLSLSLAAIVYGAMFLLLALLCSGSIKLIKKIQFVLLLLPAPFVFYEIFKARLEALGGSGESLRENLNKLVFSQDPLTLLFGNGLLGLPAEVSDLNSGAELWRLGIAALNDNGLWLFFIIKVGLVGLFILIIIMLLITRKKIDFIVFVILLLTKVTFFSFIFVFYFLTMVYLLLKRGSNYEKNTIY</sequence>
<gene>
    <name evidence="1" type="primary">wzy</name>
</gene>
<dbReference type="RefSeq" id="WP_158642110.1">
    <property type="nucleotide sequence ID" value="NZ_BFJU01000121.1"/>
</dbReference>
<dbReference type="AlphaFoldDB" id="A0A0A8J6C9"/>
<organism evidence="1">
    <name type="scientific">Escherichia coli</name>
    <dbReference type="NCBI Taxonomy" id="562"/>
    <lineage>
        <taxon>Bacteria</taxon>
        <taxon>Pseudomonadati</taxon>
        <taxon>Pseudomonadota</taxon>
        <taxon>Gammaproteobacteria</taxon>
        <taxon>Enterobacterales</taxon>
        <taxon>Enterobacteriaceae</taxon>
        <taxon>Escherichia</taxon>
    </lineage>
</organism>
<evidence type="ECO:0000313" key="1">
    <source>
        <dbReference type="EMBL" id="BAQ01533.1"/>
    </source>
</evidence>
<reference evidence="1" key="1">
    <citation type="journal article" date="2014" name="DNA Res.">
        <title>A complete view of the genetic diversity of the Escherichia coli O-antigen biosynthesis gene cluster.</title>
        <authorList>
            <person name="Iguchi A."/>
            <person name="Iyoda S."/>
            <person name="Kikuchi T."/>
            <person name="Ogura Y."/>
            <person name="Katsura K."/>
            <person name="Ohnishi M."/>
            <person name="Hayashi T."/>
            <person name="Thomson N.R."/>
        </authorList>
    </citation>
    <scope>NUCLEOTIDE SEQUENCE</scope>
    <source>
        <strain evidence="1">H711c</strain>
    </source>
</reference>
<dbReference type="EMBL" id="AB812049">
    <property type="protein sequence ID" value="BAQ01533.1"/>
    <property type="molecule type" value="Genomic_DNA"/>
</dbReference>